<organism evidence="6 7">
    <name type="scientific">Acaromyces ingoldii</name>
    <dbReference type="NCBI Taxonomy" id="215250"/>
    <lineage>
        <taxon>Eukaryota</taxon>
        <taxon>Fungi</taxon>
        <taxon>Dikarya</taxon>
        <taxon>Basidiomycota</taxon>
        <taxon>Ustilaginomycotina</taxon>
        <taxon>Exobasidiomycetes</taxon>
        <taxon>Exobasidiales</taxon>
        <taxon>Cryptobasidiaceae</taxon>
        <taxon>Acaromyces</taxon>
    </lineage>
</organism>
<dbReference type="GO" id="GO:0006552">
    <property type="term" value="P:L-leucine catabolic process"/>
    <property type="evidence" value="ECO:0007669"/>
    <property type="project" value="TreeGrafter"/>
</dbReference>
<dbReference type="InterPro" id="IPR036250">
    <property type="entry name" value="AcylCo_DH-like_C"/>
</dbReference>
<dbReference type="FunFam" id="1.10.540.10:FF:000025">
    <property type="entry name" value="Related to Dibenzothiophene desulfurization enzyme C"/>
    <property type="match status" value="1"/>
</dbReference>
<dbReference type="GO" id="GO:0008470">
    <property type="term" value="F:3-methylbutanoyl-CoA dehydrogenase activity"/>
    <property type="evidence" value="ECO:0007669"/>
    <property type="project" value="TreeGrafter"/>
</dbReference>
<name>A0A316YZ24_9BASI</name>
<keyword evidence="1" id="KW-0285">Flavoprotein</keyword>
<feature type="domain" description="Acyl-CoA dehydrogenase C-terminal" evidence="5">
    <location>
        <begin position="277"/>
        <end position="415"/>
    </location>
</feature>
<dbReference type="Gene3D" id="1.20.140.10">
    <property type="entry name" value="Butyryl-CoA Dehydrogenase, subunit A, domain 3"/>
    <property type="match status" value="1"/>
</dbReference>
<evidence type="ECO:0000313" key="7">
    <source>
        <dbReference type="Proteomes" id="UP000245768"/>
    </source>
</evidence>
<dbReference type="Pfam" id="PF08028">
    <property type="entry name" value="Acyl-CoA_dh_2"/>
    <property type="match status" value="1"/>
</dbReference>
<dbReference type="PANTHER" id="PTHR43884">
    <property type="entry name" value="ACYL-COA DEHYDROGENASE"/>
    <property type="match status" value="1"/>
</dbReference>
<proteinExistence type="predicted"/>
<dbReference type="InterPro" id="IPR013786">
    <property type="entry name" value="AcylCoA_DH/ox_N"/>
</dbReference>
<dbReference type="GeneID" id="37044995"/>
<keyword evidence="2" id="KW-0560">Oxidoreductase</keyword>
<dbReference type="GO" id="GO:0050660">
    <property type="term" value="F:flavin adenine dinucleotide binding"/>
    <property type="evidence" value="ECO:0007669"/>
    <property type="project" value="InterPro"/>
</dbReference>
<protein>
    <submittedName>
        <fullName evidence="6">Acyl-CoA dehydrogenase NM domain-like protein</fullName>
    </submittedName>
</protein>
<dbReference type="PIRSF" id="PIRSF016578">
    <property type="entry name" value="HsaA"/>
    <property type="match status" value="1"/>
</dbReference>
<evidence type="ECO:0000256" key="3">
    <source>
        <dbReference type="SAM" id="MobiDB-lite"/>
    </source>
</evidence>
<dbReference type="PANTHER" id="PTHR43884:SF12">
    <property type="entry name" value="ISOVALERYL-COA DEHYDROGENASE, MITOCHONDRIAL-RELATED"/>
    <property type="match status" value="1"/>
</dbReference>
<keyword evidence="7" id="KW-1185">Reference proteome</keyword>
<dbReference type="InterPro" id="IPR046373">
    <property type="entry name" value="Acyl-CoA_Oxase/DH_mid-dom_sf"/>
</dbReference>
<feature type="region of interest" description="Disordered" evidence="3">
    <location>
        <begin position="1"/>
        <end position="38"/>
    </location>
</feature>
<reference evidence="6" key="1">
    <citation type="journal article" date="2018" name="Mol. Biol. Evol.">
        <title>Broad Genomic Sampling Reveals a Smut Pathogenic Ancestry of the Fungal Clade Ustilaginomycotina.</title>
        <authorList>
            <person name="Kijpornyongpan T."/>
            <person name="Mondo S.J."/>
            <person name="Barry K."/>
            <person name="Sandor L."/>
            <person name="Lee J."/>
            <person name="Lipzen A."/>
            <person name="Pangilinan J."/>
            <person name="LaButti K."/>
            <person name="Hainaut M."/>
            <person name="Henrissat B."/>
            <person name="Grigoriev I.V."/>
            <person name="Spatafora J.W."/>
            <person name="Aime M.C."/>
        </authorList>
    </citation>
    <scope>NUCLEOTIDE SEQUENCE [LARGE SCALE GENOMIC DNA]</scope>
    <source>
        <strain evidence="6">MCA 4198</strain>
    </source>
</reference>
<gene>
    <name evidence="6" type="ORF">FA10DRAFT_270904</name>
</gene>
<evidence type="ECO:0000313" key="6">
    <source>
        <dbReference type="EMBL" id="PWN94004.1"/>
    </source>
</evidence>
<evidence type="ECO:0000259" key="4">
    <source>
        <dbReference type="Pfam" id="PF02771"/>
    </source>
</evidence>
<dbReference type="Proteomes" id="UP000245768">
    <property type="component" value="Unassembled WGS sequence"/>
</dbReference>
<dbReference type="EMBL" id="KZ819634">
    <property type="protein sequence ID" value="PWN94004.1"/>
    <property type="molecule type" value="Genomic_DNA"/>
</dbReference>
<dbReference type="Pfam" id="PF02771">
    <property type="entry name" value="Acyl-CoA_dh_N"/>
    <property type="match status" value="1"/>
</dbReference>
<dbReference type="AlphaFoldDB" id="A0A316YZ24"/>
<dbReference type="InterPro" id="IPR037069">
    <property type="entry name" value="AcylCoA_DH/ox_N_sf"/>
</dbReference>
<dbReference type="SUPFAM" id="SSF56645">
    <property type="entry name" value="Acyl-CoA dehydrogenase NM domain-like"/>
    <property type="match status" value="1"/>
</dbReference>
<evidence type="ECO:0000256" key="1">
    <source>
        <dbReference type="ARBA" id="ARBA00022630"/>
    </source>
</evidence>
<dbReference type="SUPFAM" id="SSF47203">
    <property type="entry name" value="Acyl-CoA dehydrogenase C-terminal domain-like"/>
    <property type="match status" value="1"/>
</dbReference>
<dbReference type="Gene3D" id="2.40.110.10">
    <property type="entry name" value="Butyryl-CoA Dehydrogenase, subunit A, domain 2"/>
    <property type="match status" value="1"/>
</dbReference>
<accession>A0A316YZ24</accession>
<dbReference type="FunFam" id="2.40.110.10:FF:000020">
    <property type="entry name" value="Putative acyl-CoA dehydrogenase YdbM"/>
    <property type="match status" value="1"/>
</dbReference>
<dbReference type="RefSeq" id="XP_025381202.1">
    <property type="nucleotide sequence ID" value="XM_025523079.1"/>
</dbReference>
<dbReference type="InterPro" id="IPR009100">
    <property type="entry name" value="AcylCoA_DH/oxidase_NM_dom_sf"/>
</dbReference>
<dbReference type="InterPro" id="IPR013107">
    <property type="entry name" value="Acyl-CoA_DH_C"/>
</dbReference>
<dbReference type="InParanoid" id="A0A316YZ24"/>
<evidence type="ECO:0000256" key="2">
    <source>
        <dbReference type="ARBA" id="ARBA00023002"/>
    </source>
</evidence>
<dbReference type="OrthoDB" id="5356974at2759"/>
<feature type="domain" description="Acyl-CoA dehydrogenase/oxidase N-terminal" evidence="4">
    <location>
        <begin position="60"/>
        <end position="141"/>
    </location>
</feature>
<sequence>MAPTASASAVPPPPASAKGASRIQPDPELVSYPSFNARPKTPEEYYERAKQVADLLHQDEAVRDRGNVVPNRQVQLLKDAGLVTLLGPTSKGGGGQTWNEAYHVVRLVAQGDGSLAQLLGYHYIWFWAAALVGTDEQRARLEAEFTEKNYFIGGAVNPRDSDLKVRQHPQDKAKIVFDGKKTFSTGSKVSDVTILEGSFEGAAADAPHVFVPVLSKQPGIVYGDEWVDVLGMRGTQSGGVTISNVEADWRDALGFVDGKFTPLGPYNTLNLPAIQLVFTSFYLGIAEGALQRGIEYTRNNTRGWPYQPHPPSRGTDEVYIQDGYGTLQARLWASSAQIAQTIKLASSILGTNPRQNVTAAQRADLAVQVAAAKVNIVDFGLDVTSKLYELQGARSVSGKYGFDVAWRDLRTHSLHDPIAHKRAEVGRYALFGPGQDGWPTPTWYT</sequence>
<evidence type="ECO:0000259" key="5">
    <source>
        <dbReference type="Pfam" id="PF08028"/>
    </source>
</evidence>
<dbReference type="Gene3D" id="1.10.540.10">
    <property type="entry name" value="Acyl-CoA dehydrogenase/oxidase, N-terminal domain"/>
    <property type="match status" value="1"/>
</dbReference>